<dbReference type="Proteomes" id="UP000238392">
    <property type="component" value="Unassembled WGS sequence"/>
</dbReference>
<dbReference type="EMBL" id="PVTQ01000002">
    <property type="protein sequence ID" value="PRY92446.1"/>
    <property type="molecule type" value="Genomic_DNA"/>
</dbReference>
<organism evidence="1 2">
    <name type="scientific">Donghicola tyrosinivorans</name>
    <dbReference type="NCBI Taxonomy" id="1652492"/>
    <lineage>
        <taxon>Bacteria</taxon>
        <taxon>Pseudomonadati</taxon>
        <taxon>Pseudomonadota</taxon>
        <taxon>Alphaproteobacteria</taxon>
        <taxon>Rhodobacterales</taxon>
        <taxon>Roseobacteraceae</taxon>
        <taxon>Donghicola</taxon>
    </lineage>
</organism>
<accession>A0A2T0X0H5</accession>
<evidence type="ECO:0000313" key="2">
    <source>
        <dbReference type="Proteomes" id="UP000238392"/>
    </source>
</evidence>
<name>A0A2T0X0H5_9RHOB</name>
<protein>
    <submittedName>
        <fullName evidence="1">Uncharacterized protein</fullName>
    </submittedName>
</protein>
<sequence length="51" mass="5735">MKSNNRFLKSVLKTAQSDKTPALPWTRGATRQAMIAKRNQPDPQPRIARSA</sequence>
<evidence type="ECO:0000313" key="1">
    <source>
        <dbReference type="EMBL" id="PRY92446.1"/>
    </source>
</evidence>
<dbReference type="AlphaFoldDB" id="A0A2T0X0H5"/>
<reference evidence="1 2" key="1">
    <citation type="submission" date="2018-03" db="EMBL/GenBank/DDBJ databases">
        <title>Genomic Encyclopedia of Archaeal and Bacterial Type Strains, Phase II (KMG-II): from individual species to whole genera.</title>
        <authorList>
            <person name="Goeker M."/>
        </authorList>
    </citation>
    <scope>NUCLEOTIDE SEQUENCE [LARGE SCALE GENOMIC DNA]</scope>
    <source>
        <strain evidence="1 2">DSM 100212</strain>
    </source>
</reference>
<comment type="caution">
    <text evidence="1">The sequence shown here is derived from an EMBL/GenBank/DDBJ whole genome shotgun (WGS) entry which is preliminary data.</text>
</comment>
<keyword evidence="2" id="KW-1185">Reference proteome</keyword>
<dbReference type="RefSeq" id="WP_170107977.1">
    <property type="nucleotide sequence ID" value="NZ_PVTQ01000002.1"/>
</dbReference>
<proteinExistence type="predicted"/>
<gene>
    <name evidence="1" type="ORF">CLV74_102361</name>
</gene>